<dbReference type="EMBL" id="UINC01035754">
    <property type="protein sequence ID" value="SVB28668.1"/>
    <property type="molecule type" value="Genomic_DNA"/>
</dbReference>
<protein>
    <submittedName>
        <fullName evidence="1">Uncharacterized protein</fullName>
    </submittedName>
</protein>
<proteinExistence type="predicted"/>
<accession>A0A382CR89</accession>
<organism evidence="1">
    <name type="scientific">marine metagenome</name>
    <dbReference type="NCBI Taxonomy" id="408172"/>
    <lineage>
        <taxon>unclassified sequences</taxon>
        <taxon>metagenomes</taxon>
        <taxon>ecological metagenomes</taxon>
    </lineage>
</organism>
<evidence type="ECO:0000313" key="1">
    <source>
        <dbReference type="EMBL" id="SVB28668.1"/>
    </source>
</evidence>
<sequence>MLKWVIVLVLGVVVILVGSAGRIPFTDKSLALSKETRLKAAEEHTPSLSRSEALSRVKTYLVEDCVNGSDYLLNKHRFDATWMRLPRTDDHHVRGMNEWTINDQSSG</sequence>
<name>A0A382CR89_9ZZZZ</name>
<gene>
    <name evidence="1" type="ORF">METZ01_LOCUS181522</name>
</gene>
<dbReference type="AlphaFoldDB" id="A0A382CR89"/>
<reference evidence="1" key="1">
    <citation type="submission" date="2018-05" db="EMBL/GenBank/DDBJ databases">
        <authorList>
            <person name="Lanie J.A."/>
            <person name="Ng W.-L."/>
            <person name="Kazmierczak K.M."/>
            <person name="Andrzejewski T.M."/>
            <person name="Davidsen T.M."/>
            <person name="Wayne K.J."/>
            <person name="Tettelin H."/>
            <person name="Glass J.I."/>
            <person name="Rusch D."/>
            <person name="Podicherti R."/>
            <person name="Tsui H.-C.T."/>
            <person name="Winkler M.E."/>
        </authorList>
    </citation>
    <scope>NUCLEOTIDE SEQUENCE</scope>
</reference>
<feature type="non-terminal residue" evidence="1">
    <location>
        <position position="107"/>
    </location>
</feature>